<dbReference type="EMBL" id="CAJNNW010014169">
    <property type="protein sequence ID" value="CAE8656291.1"/>
    <property type="molecule type" value="Genomic_DNA"/>
</dbReference>
<organism evidence="1 2">
    <name type="scientific">Polarella glacialis</name>
    <name type="common">Dinoflagellate</name>
    <dbReference type="NCBI Taxonomy" id="89957"/>
    <lineage>
        <taxon>Eukaryota</taxon>
        <taxon>Sar</taxon>
        <taxon>Alveolata</taxon>
        <taxon>Dinophyceae</taxon>
        <taxon>Suessiales</taxon>
        <taxon>Suessiaceae</taxon>
        <taxon>Polarella</taxon>
    </lineage>
</organism>
<protein>
    <submittedName>
        <fullName evidence="1">Uncharacterized protein</fullName>
    </submittedName>
</protein>
<comment type="caution">
    <text evidence="1">The sequence shown here is derived from an EMBL/GenBank/DDBJ whole genome shotgun (WGS) entry which is preliminary data.</text>
</comment>
<evidence type="ECO:0000313" key="1">
    <source>
        <dbReference type="EMBL" id="CAE8656291.1"/>
    </source>
</evidence>
<reference evidence="1" key="1">
    <citation type="submission" date="2021-02" db="EMBL/GenBank/DDBJ databases">
        <authorList>
            <person name="Dougan E. K."/>
            <person name="Rhodes N."/>
            <person name="Thang M."/>
            <person name="Chan C."/>
        </authorList>
    </citation>
    <scope>NUCLEOTIDE SEQUENCE</scope>
</reference>
<name>A0A813ITW6_POLGL</name>
<dbReference type="AlphaFoldDB" id="A0A813ITW6"/>
<gene>
    <name evidence="1" type="ORF">PGLA2088_LOCUS12092</name>
</gene>
<accession>A0A813ITW6</accession>
<sequence>MIADCLKHLKERFHMREDHDAAYLFFGCHGDASLCCQCPAFSALYRLKLNLAPWGCGASLCCQCLAFSALYRLKLNLAPWGCGASLCCQCLAFSALYRLKLKLAPWGCGVSLCCQCLAFSALYRLKLNLAPISPGWPLTAFQEWEGRNLICAFASVAPGRLSQMLETNSGHIGKNQSAVANPQHSYIRGLHSK</sequence>
<dbReference type="Proteomes" id="UP000626109">
    <property type="component" value="Unassembled WGS sequence"/>
</dbReference>
<evidence type="ECO:0000313" key="2">
    <source>
        <dbReference type="Proteomes" id="UP000626109"/>
    </source>
</evidence>
<proteinExistence type="predicted"/>